<reference evidence="2" key="1">
    <citation type="journal article" date="2017" name="J. Phycol.">
        <title>Analysis of chloroplast genomes and a supermatrix inform reclassification of the Rhodomelaceae (Rhodophyta).</title>
        <authorList>
            <person name="Diaz-Tapia P."/>
            <person name="Maggs C.A."/>
            <person name="West J.A."/>
            <person name="Verbruggen H."/>
        </authorList>
    </citation>
    <scope>NUCLEOTIDE SEQUENCE</scope>
    <source>
        <strain evidence="2">PD745</strain>
    </source>
</reference>
<geneLocation type="chloroplast" evidence="2"/>
<keyword evidence="1" id="KW-1133">Transmembrane helix</keyword>
<keyword evidence="1" id="KW-0812">Transmembrane</keyword>
<sequence>MDKDKITLNMSEFYLYYLLQLYIYGLNNFMDKSIVRLCSKLEKWKLINSFGHGNEKIHKIRKTSNNSNQYHSK</sequence>
<keyword evidence="2" id="KW-0934">Plastid</keyword>
<name>A0A1Z1MEN8_9FLOR</name>
<protein>
    <submittedName>
        <fullName evidence="2">Uncharacterized protein</fullName>
    </submittedName>
</protein>
<keyword evidence="1" id="KW-0472">Membrane</keyword>
<dbReference type="EMBL" id="MF101431">
    <property type="protein sequence ID" value="ARW64241.1"/>
    <property type="molecule type" value="Genomic_DNA"/>
</dbReference>
<proteinExistence type="predicted"/>
<gene>
    <name evidence="2" type="primary">orf73</name>
</gene>
<feature type="transmembrane region" description="Helical" evidence="1">
    <location>
        <begin position="13"/>
        <end position="30"/>
    </location>
</feature>
<organism evidence="2">
    <name type="scientific">Chondria sp.</name>
    <name type="common">in: red algae</name>
    <dbReference type="NCBI Taxonomy" id="1982705"/>
    <lineage>
        <taxon>Eukaryota</taxon>
        <taxon>Rhodophyta</taxon>
        <taxon>Florideophyceae</taxon>
        <taxon>Rhodymeniophycidae</taxon>
        <taxon>Ceramiales</taxon>
        <taxon>Rhodomelaceae</taxon>
        <taxon>Chondrieae</taxon>
        <taxon>Chondria</taxon>
    </lineage>
</organism>
<evidence type="ECO:0000256" key="1">
    <source>
        <dbReference type="SAM" id="Phobius"/>
    </source>
</evidence>
<evidence type="ECO:0000313" key="2">
    <source>
        <dbReference type="EMBL" id="ARW64241.1"/>
    </source>
</evidence>
<accession>A0A1Z1MEN8</accession>
<dbReference type="AlphaFoldDB" id="A0A1Z1MEN8"/>
<keyword evidence="2" id="KW-0150">Chloroplast</keyword>